<dbReference type="GO" id="GO:0006355">
    <property type="term" value="P:regulation of DNA-templated transcription"/>
    <property type="evidence" value="ECO:0007669"/>
    <property type="project" value="InterPro"/>
</dbReference>
<dbReference type="AlphaFoldDB" id="A0A917DUQ1"/>
<accession>A0A917DUQ1</accession>
<evidence type="ECO:0000256" key="1">
    <source>
        <dbReference type="ARBA" id="ARBA00022553"/>
    </source>
</evidence>
<evidence type="ECO:0000256" key="2">
    <source>
        <dbReference type="ARBA" id="ARBA00023125"/>
    </source>
</evidence>
<dbReference type="CDD" id="cd06170">
    <property type="entry name" value="LuxR_C_like"/>
    <property type="match status" value="1"/>
</dbReference>
<dbReference type="Gene3D" id="3.40.50.2300">
    <property type="match status" value="1"/>
</dbReference>
<evidence type="ECO:0000313" key="6">
    <source>
        <dbReference type="EMBL" id="GGD68937.1"/>
    </source>
</evidence>
<dbReference type="InterPro" id="IPR000792">
    <property type="entry name" value="Tscrpt_reg_LuxR_C"/>
</dbReference>
<keyword evidence="2 6" id="KW-0238">DNA-binding</keyword>
<dbReference type="Proteomes" id="UP000612349">
    <property type="component" value="Unassembled WGS sequence"/>
</dbReference>
<dbReference type="InterPro" id="IPR016032">
    <property type="entry name" value="Sig_transdc_resp-reg_C-effctor"/>
</dbReference>
<dbReference type="GO" id="GO:0000160">
    <property type="term" value="P:phosphorelay signal transduction system"/>
    <property type="evidence" value="ECO:0007669"/>
    <property type="project" value="InterPro"/>
</dbReference>
<comment type="caution">
    <text evidence="6">The sequence shown here is derived from an EMBL/GenBank/DDBJ whole genome shotgun (WGS) entry which is preliminary data.</text>
</comment>
<name>A0A917DUQ1_9SPHN</name>
<sequence>MELAQMENTMGEVSPPDRVLIVDDHSLIRDGLRSIFVDTYPNCQILEADSMESALETLSHTSDVDLVLLDLNMPNVTRLSGLQQLLERFPSSPVVMVSGVLDRRIVHDALAAGAAGFVPKSLKRSAIVEALEHVMAGEIYVPELEGEDSAVQEEEAIRAKIESLTPQQKVVLGHLVDGKLNKQIAHELDVSMTTVKAHVSAILQKLNVFSRTQAVILANKVGFGEEG</sequence>
<organism evidence="6 7">
    <name type="scientific">Croceicoccus mobilis</name>
    <dbReference type="NCBI Taxonomy" id="1703339"/>
    <lineage>
        <taxon>Bacteria</taxon>
        <taxon>Pseudomonadati</taxon>
        <taxon>Pseudomonadota</taxon>
        <taxon>Alphaproteobacteria</taxon>
        <taxon>Sphingomonadales</taxon>
        <taxon>Erythrobacteraceae</taxon>
        <taxon>Croceicoccus</taxon>
    </lineage>
</organism>
<feature type="domain" description="Response regulatory" evidence="5">
    <location>
        <begin position="18"/>
        <end position="135"/>
    </location>
</feature>
<dbReference type="InterPro" id="IPR011006">
    <property type="entry name" value="CheY-like_superfamily"/>
</dbReference>
<proteinExistence type="predicted"/>
<dbReference type="EMBL" id="BMIP01000003">
    <property type="protein sequence ID" value="GGD68937.1"/>
    <property type="molecule type" value="Genomic_DNA"/>
</dbReference>
<dbReference type="PANTHER" id="PTHR45566">
    <property type="entry name" value="HTH-TYPE TRANSCRIPTIONAL REGULATOR YHJB-RELATED"/>
    <property type="match status" value="1"/>
</dbReference>
<evidence type="ECO:0000259" key="4">
    <source>
        <dbReference type="PROSITE" id="PS50043"/>
    </source>
</evidence>
<dbReference type="SMART" id="SM00448">
    <property type="entry name" value="REC"/>
    <property type="match status" value="1"/>
</dbReference>
<keyword evidence="1 3" id="KW-0597">Phosphoprotein</keyword>
<dbReference type="Pfam" id="PF00072">
    <property type="entry name" value="Response_reg"/>
    <property type="match status" value="1"/>
</dbReference>
<dbReference type="Pfam" id="PF00196">
    <property type="entry name" value="GerE"/>
    <property type="match status" value="1"/>
</dbReference>
<dbReference type="PROSITE" id="PS00622">
    <property type="entry name" value="HTH_LUXR_1"/>
    <property type="match status" value="1"/>
</dbReference>
<dbReference type="OrthoDB" id="9814495at2"/>
<dbReference type="Gene3D" id="1.10.10.10">
    <property type="entry name" value="Winged helix-like DNA-binding domain superfamily/Winged helix DNA-binding domain"/>
    <property type="match status" value="1"/>
</dbReference>
<reference evidence="6" key="2">
    <citation type="submission" date="2020-09" db="EMBL/GenBank/DDBJ databases">
        <authorList>
            <person name="Sun Q."/>
            <person name="Zhou Y."/>
        </authorList>
    </citation>
    <scope>NUCLEOTIDE SEQUENCE</scope>
    <source>
        <strain evidence="6">CGMCC 1.15360</strain>
    </source>
</reference>
<gene>
    <name evidence="6" type="ORF">GCM10010990_18120</name>
</gene>
<dbReference type="CDD" id="cd17535">
    <property type="entry name" value="REC_NarL-like"/>
    <property type="match status" value="1"/>
</dbReference>
<dbReference type="SUPFAM" id="SSF52172">
    <property type="entry name" value="CheY-like"/>
    <property type="match status" value="1"/>
</dbReference>
<dbReference type="PROSITE" id="PS50043">
    <property type="entry name" value="HTH_LUXR_2"/>
    <property type="match status" value="1"/>
</dbReference>
<protein>
    <submittedName>
        <fullName evidence="6">DNA-binding response regulator</fullName>
    </submittedName>
</protein>
<feature type="domain" description="HTH luxR-type" evidence="4">
    <location>
        <begin position="157"/>
        <end position="222"/>
    </location>
</feature>
<dbReference type="PANTHER" id="PTHR45566:SF1">
    <property type="entry name" value="HTH-TYPE TRANSCRIPTIONAL REGULATOR YHJB-RELATED"/>
    <property type="match status" value="1"/>
</dbReference>
<dbReference type="RefSeq" id="WP_082922166.1">
    <property type="nucleotide sequence ID" value="NZ_BMIP01000003.1"/>
</dbReference>
<dbReference type="InterPro" id="IPR051015">
    <property type="entry name" value="EvgA-like"/>
</dbReference>
<evidence type="ECO:0000259" key="5">
    <source>
        <dbReference type="PROSITE" id="PS50110"/>
    </source>
</evidence>
<dbReference type="InterPro" id="IPR001789">
    <property type="entry name" value="Sig_transdc_resp-reg_receiver"/>
</dbReference>
<dbReference type="PROSITE" id="PS50110">
    <property type="entry name" value="RESPONSE_REGULATORY"/>
    <property type="match status" value="1"/>
</dbReference>
<dbReference type="SMART" id="SM00421">
    <property type="entry name" value="HTH_LUXR"/>
    <property type="match status" value="1"/>
</dbReference>
<reference evidence="6" key="1">
    <citation type="journal article" date="2014" name="Int. J. Syst. Evol. Microbiol.">
        <title>Complete genome sequence of Corynebacterium casei LMG S-19264T (=DSM 44701T), isolated from a smear-ripened cheese.</title>
        <authorList>
            <consortium name="US DOE Joint Genome Institute (JGI-PGF)"/>
            <person name="Walter F."/>
            <person name="Albersmeier A."/>
            <person name="Kalinowski J."/>
            <person name="Ruckert C."/>
        </authorList>
    </citation>
    <scope>NUCLEOTIDE SEQUENCE</scope>
    <source>
        <strain evidence="6">CGMCC 1.15360</strain>
    </source>
</reference>
<dbReference type="SUPFAM" id="SSF46894">
    <property type="entry name" value="C-terminal effector domain of the bipartite response regulators"/>
    <property type="match status" value="1"/>
</dbReference>
<dbReference type="PRINTS" id="PR00038">
    <property type="entry name" value="HTHLUXR"/>
</dbReference>
<dbReference type="InterPro" id="IPR036388">
    <property type="entry name" value="WH-like_DNA-bd_sf"/>
</dbReference>
<dbReference type="InterPro" id="IPR058245">
    <property type="entry name" value="NreC/VraR/RcsB-like_REC"/>
</dbReference>
<evidence type="ECO:0000313" key="7">
    <source>
        <dbReference type="Proteomes" id="UP000612349"/>
    </source>
</evidence>
<dbReference type="GO" id="GO:0003677">
    <property type="term" value="F:DNA binding"/>
    <property type="evidence" value="ECO:0007669"/>
    <property type="project" value="UniProtKB-KW"/>
</dbReference>
<keyword evidence="7" id="KW-1185">Reference proteome</keyword>
<evidence type="ECO:0000256" key="3">
    <source>
        <dbReference type="PROSITE-ProRule" id="PRU00169"/>
    </source>
</evidence>
<feature type="modified residue" description="4-aspartylphosphate" evidence="3">
    <location>
        <position position="70"/>
    </location>
</feature>